<comment type="function">
    <text evidence="6">Methyltransferase required for the conversion of demethylmenaquinol (DMKH2) to menaquinol (MKH2) and the conversion of 2-polyprenyl-6-methoxy-1,4-benzoquinol (DDMQH2) to 2-polyprenyl-3-methyl-6-methoxy-1,4-benzoquinol (DMQH2).</text>
</comment>
<dbReference type="EC" id="2.1.1.201" evidence="6"/>
<dbReference type="PANTHER" id="PTHR43591">
    <property type="entry name" value="METHYLTRANSFERASE"/>
    <property type="match status" value="1"/>
</dbReference>
<comment type="pathway">
    <text evidence="6">Cofactor biosynthesis; ubiquinone biosynthesis.</text>
</comment>
<accession>A0A1I3Y394</accession>
<comment type="caution">
    <text evidence="6">Lacks conserved residue(s) required for the propagation of feature annotation.</text>
</comment>
<feature type="binding site" evidence="6">
    <location>
        <position position="89"/>
    </location>
    <ligand>
        <name>S-adenosyl-L-methionine</name>
        <dbReference type="ChEBI" id="CHEBI:59789"/>
    </ligand>
</feature>
<feature type="binding site" evidence="6">
    <location>
        <position position="110"/>
    </location>
    <ligand>
        <name>S-adenosyl-L-methionine</name>
        <dbReference type="ChEBI" id="CHEBI:59789"/>
    </ligand>
</feature>
<dbReference type="PROSITE" id="PS51608">
    <property type="entry name" value="SAM_MT_UBIE"/>
    <property type="match status" value="1"/>
</dbReference>
<evidence type="ECO:0000313" key="8">
    <source>
        <dbReference type="Proteomes" id="UP000198804"/>
    </source>
</evidence>
<dbReference type="GO" id="GO:0009060">
    <property type="term" value="P:aerobic respiration"/>
    <property type="evidence" value="ECO:0007669"/>
    <property type="project" value="UniProtKB-UniRule"/>
</dbReference>
<dbReference type="Pfam" id="PF01209">
    <property type="entry name" value="Ubie_methyltran"/>
    <property type="match status" value="1"/>
</dbReference>
<dbReference type="GO" id="GO:0043770">
    <property type="term" value="F:demethylmenaquinone methyltransferase activity"/>
    <property type="evidence" value="ECO:0007669"/>
    <property type="project" value="UniProtKB-UniRule"/>
</dbReference>
<dbReference type="GO" id="GO:0032259">
    <property type="term" value="P:methylation"/>
    <property type="evidence" value="ECO:0007669"/>
    <property type="project" value="UniProtKB-KW"/>
</dbReference>
<keyword evidence="1 6" id="KW-0474">Menaquinone biosynthesis</keyword>
<dbReference type="PROSITE" id="PS01183">
    <property type="entry name" value="UBIE_1"/>
    <property type="match status" value="1"/>
</dbReference>
<dbReference type="OrthoDB" id="9808140at2"/>
<dbReference type="Proteomes" id="UP000198804">
    <property type="component" value="Unassembled WGS sequence"/>
</dbReference>
<name>A0A1I3Y394_9HYPH</name>
<evidence type="ECO:0000256" key="6">
    <source>
        <dbReference type="HAMAP-Rule" id="MF_01813"/>
    </source>
</evidence>
<dbReference type="AlphaFoldDB" id="A0A1I3Y394"/>
<sequence>MSGNSTGIGRDAASEAGGEDTADFGYERVRLSEKQARVDDVFRSVARRYDLMNDLMSGGLHRAWKSHLIGMLRPSRTRPYRHLDVAGGTGDIAFRTLEAGGPDTQVTVLDINEAMLRVGAERAGHKYDGRIDFVTGNAETLPLPDNTFDSYTIAFGIRNVPRIDAALKEARRVLKPGGRFLCLEFSRVDLPVLEKIYDAYSFHVIPRIGERVAGDRESYQYLVESIRKFPSPATFAAMIQAAGFSHVTHRRLSGGIVAIHSGWKIT</sequence>
<comment type="pathway">
    <text evidence="6">Quinol/quinone metabolism; menaquinone biosynthesis; menaquinol from 1,4-dihydroxy-2-naphthoate: step 2/2.</text>
</comment>
<keyword evidence="5 6" id="KW-0949">S-adenosyl-L-methionine</keyword>
<dbReference type="InterPro" id="IPR029063">
    <property type="entry name" value="SAM-dependent_MTases_sf"/>
</dbReference>
<evidence type="ECO:0000313" key="7">
    <source>
        <dbReference type="EMBL" id="SFK26298.1"/>
    </source>
</evidence>
<dbReference type="STRING" id="414703.SAMN04488125_10122"/>
<evidence type="ECO:0000256" key="4">
    <source>
        <dbReference type="ARBA" id="ARBA00022688"/>
    </source>
</evidence>
<dbReference type="RefSeq" id="WP_091940753.1">
    <property type="nucleotide sequence ID" value="NZ_FOSV01000001.1"/>
</dbReference>
<keyword evidence="3 6" id="KW-0808">Transferase</keyword>
<evidence type="ECO:0000256" key="3">
    <source>
        <dbReference type="ARBA" id="ARBA00022679"/>
    </source>
</evidence>
<protein>
    <recommendedName>
        <fullName evidence="6">Ubiquinone/menaquinone biosynthesis C-methyltransferase UbiE</fullName>
        <ecNumber evidence="6">2.1.1.163</ecNumber>
        <ecNumber evidence="6">2.1.1.201</ecNumber>
    </recommendedName>
    <alternativeName>
        <fullName evidence="6">2-methoxy-6-polyprenyl-1,4-benzoquinol methylase</fullName>
    </alternativeName>
    <alternativeName>
        <fullName evidence="6">Demethylmenaquinone methyltransferase</fullName>
    </alternativeName>
</protein>
<proteinExistence type="inferred from homology"/>
<dbReference type="PANTHER" id="PTHR43591:SF24">
    <property type="entry name" value="2-METHOXY-6-POLYPRENYL-1,4-BENZOQUINOL METHYLASE, MITOCHONDRIAL"/>
    <property type="match status" value="1"/>
</dbReference>
<comment type="catalytic activity">
    <reaction evidence="6">
        <text>a 2-demethylmenaquinol + S-adenosyl-L-methionine = a menaquinol + S-adenosyl-L-homocysteine + H(+)</text>
        <dbReference type="Rhea" id="RHEA:42640"/>
        <dbReference type="Rhea" id="RHEA-COMP:9539"/>
        <dbReference type="Rhea" id="RHEA-COMP:9563"/>
        <dbReference type="ChEBI" id="CHEBI:15378"/>
        <dbReference type="ChEBI" id="CHEBI:18151"/>
        <dbReference type="ChEBI" id="CHEBI:55437"/>
        <dbReference type="ChEBI" id="CHEBI:57856"/>
        <dbReference type="ChEBI" id="CHEBI:59789"/>
        <dbReference type="EC" id="2.1.1.163"/>
    </reaction>
</comment>
<dbReference type="PROSITE" id="PS01184">
    <property type="entry name" value="UBIE_2"/>
    <property type="match status" value="1"/>
</dbReference>
<dbReference type="EC" id="2.1.1.163" evidence="6"/>
<evidence type="ECO:0000256" key="1">
    <source>
        <dbReference type="ARBA" id="ARBA00022428"/>
    </source>
</evidence>
<dbReference type="UniPathway" id="UPA00079">
    <property type="reaction ID" value="UER00169"/>
</dbReference>
<dbReference type="GO" id="GO:0009234">
    <property type="term" value="P:menaquinone biosynthetic process"/>
    <property type="evidence" value="ECO:0007669"/>
    <property type="project" value="UniProtKB-UniRule"/>
</dbReference>
<dbReference type="InterPro" id="IPR023576">
    <property type="entry name" value="UbiE/COQ5_MeTrFase_CS"/>
</dbReference>
<keyword evidence="8" id="KW-1185">Reference proteome</keyword>
<feature type="binding site" evidence="6">
    <location>
        <begin position="137"/>
        <end position="138"/>
    </location>
    <ligand>
        <name>S-adenosyl-L-methionine</name>
        <dbReference type="ChEBI" id="CHEBI:59789"/>
    </ligand>
</feature>
<reference evidence="8" key="1">
    <citation type="submission" date="2016-10" db="EMBL/GenBank/DDBJ databases">
        <authorList>
            <person name="Varghese N."/>
            <person name="Submissions S."/>
        </authorList>
    </citation>
    <scope>NUCLEOTIDE SEQUENCE [LARGE SCALE GENOMIC DNA]</scope>
    <source>
        <strain evidence="8">CGMCC 1.6474</strain>
    </source>
</reference>
<comment type="similarity">
    <text evidence="6">Belongs to the class I-like SAM-binding methyltransferase superfamily. MenG/UbiE family.</text>
</comment>
<gene>
    <name evidence="6" type="primary">ubiE</name>
    <name evidence="7" type="ORF">SAMN04488125_10122</name>
</gene>
<dbReference type="NCBIfam" id="TIGR01934">
    <property type="entry name" value="MenG_MenH_UbiE"/>
    <property type="match status" value="1"/>
</dbReference>
<dbReference type="InterPro" id="IPR004033">
    <property type="entry name" value="UbiE/COQ5_MeTrFase"/>
</dbReference>
<dbReference type="NCBIfam" id="NF001242">
    <property type="entry name" value="PRK00216.1-3"/>
    <property type="match status" value="1"/>
</dbReference>
<dbReference type="HAMAP" id="MF_01813">
    <property type="entry name" value="MenG_UbiE_methyltr"/>
    <property type="match status" value="1"/>
</dbReference>
<dbReference type="EMBL" id="FOSV01000001">
    <property type="protein sequence ID" value="SFK26298.1"/>
    <property type="molecule type" value="Genomic_DNA"/>
</dbReference>
<evidence type="ECO:0000256" key="5">
    <source>
        <dbReference type="ARBA" id="ARBA00022691"/>
    </source>
</evidence>
<dbReference type="UniPathway" id="UPA00232"/>
<comment type="catalytic activity">
    <reaction evidence="6">
        <text>a 2-methoxy-6-(all-trans-polyprenyl)benzene-1,4-diol + S-adenosyl-L-methionine = a 5-methoxy-2-methyl-3-(all-trans-polyprenyl)benzene-1,4-diol + S-adenosyl-L-homocysteine + H(+)</text>
        <dbReference type="Rhea" id="RHEA:28286"/>
        <dbReference type="Rhea" id="RHEA-COMP:10858"/>
        <dbReference type="Rhea" id="RHEA-COMP:10859"/>
        <dbReference type="ChEBI" id="CHEBI:15378"/>
        <dbReference type="ChEBI" id="CHEBI:57856"/>
        <dbReference type="ChEBI" id="CHEBI:59789"/>
        <dbReference type="ChEBI" id="CHEBI:84166"/>
        <dbReference type="ChEBI" id="CHEBI:84167"/>
        <dbReference type="EC" id="2.1.1.201"/>
    </reaction>
</comment>
<dbReference type="SUPFAM" id="SSF53335">
    <property type="entry name" value="S-adenosyl-L-methionine-dependent methyltransferases"/>
    <property type="match status" value="1"/>
</dbReference>
<evidence type="ECO:0000256" key="2">
    <source>
        <dbReference type="ARBA" id="ARBA00022603"/>
    </source>
</evidence>
<dbReference type="NCBIfam" id="NF001244">
    <property type="entry name" value="PRK00216.1-5"/>
    <property type="match status" value="1"/>
</dbReference>
<dbReference type="GO" id="GO:0008425">
    <property type="term" value="F:2-methoxy-6-polyprenyl-1,4-benzoquinol methyltransferase activity"/>
    <property type="evidence" value="ECO:0007669"/>
    <property type="project" value="UniProtKB-UniRule"/>
</dbReference>
<organism evidence="7 8">
    <name type="scientific">Methylorubrum salsuginis</name>
    <dbReference type="NCBI Taxonomy" id="414703"/>
    <lineage>
        <taxon>Bacteria</taxon>
        <taxon>Pseudomonadati</taxon>
        <taxon>Pseudomonadota</taxon>
        <taxon>Alphaproteobacteria</taxon>
        <taxon>Hyphomicrobiales</taxon>
        <taxon>Methylobacteriaceae</taxon>
        <taxon>Methylorubrum</taxon>
    </lineage>
</organism>
<dbReference type="Gene3D" id="3.40.50.150">
    <property type="entry name" value="Vaccinia Virus protein VP39"/>
    <property type="match status" value="1"/>
</dbReference>
<dbReference type="CDD" id="cd02440">
    <property type="entry name" value="AdoMet_MTases"/>
    <property type="match status" value="1"/>
</dbReference>
<keyword evidence="4 6" id="KW-0831">Ubiquinone biosynthesis</keyword>
<keyword evidence="2 6" id="KW-0489">Methyltransferase</keyword>